<evidence type="ECO:0000256" key="3">
    <source>
        <dbReference type="ARBA" id="ARBA00022723"/>
    </source>
</evidence>
<dbReference type="AlphaFoldDB" id="E4U3J2"/>
<evidence type="ECO:0000256" key="2">
    <source>
        <dbReference type="ARBA" id="ARBA00012682"/>
    </source>
</evidence>
<dbReference type="InterPro" id="IPR019832">
    <property type="entry name" value="Mn/Fe_SOD_C"/>
</dbReference>
<reference evidence="6 7" key="1">
    <citation type="journal article" date="2012" name="Stand. Genomic Sci.">
        <title>Complete genome sequence of the sulfur compounds oxidizing chemolithoautotroph Sulfuricurvum kujiense type strain (YK-1(T)).</title>
        <authorList>
            <person name="Han C."/>
            <person name="Kotsyurbenko O."/>
            <person name="Chertkov O."/>
            <person name="Held B."/>
            <person name="Lapidus A."/>
            <person name="Nolan M."/>
            <person name="Lucas S."/>
            <person name="Hammon N."/>
            <person name="Deshpande S."/>
            <person name="Cheng J.F."/>
            <person name="Tapia R."/>
            <person name="Goodwin L.A."/>
            <person name="Pitluck S."/>
            <person name="Liolios K."/>
            <person name="Pagani I."/>
            <person name="Ivanova N."/>
            <person name="Mavromatis K."/>
            <person name="Mikhailova N."/>
            <person name="Pati A."/>
            <person name="Chen A."/>
            <person name="Palaniappan K."/>
            <person name="Land M."/>
            <person name="Hauser L."/>
            <person name="Chang Y.J."/>
            <person name="Jeffries C.D."/>
            <person name="Brambilla E.M."/>
            <person name="Rohde M."/>
            <person name="Spring S."/>
            <person name="Sikorski J."/>
            <person name="Goker M."/>
            <person name="Woyke T."/>
            <person name="Bristow J."/>
            <person name="Eisen J.A."/>
            <person name="Markowitz V."/>
            <person name="Hugenholtz P."/>
            <person name="Kyrpides N.C."/>
            <person name="Klenk H.P."/>
            <person name="Detter J.C."/>
        </authorList>
    </citation>
    <scope>NUCLEOTIDE SEQUENCE [LARGE SCALE GENOMIC DNA]</scope>
    <source>
        <strain evidence="7">ATCC BAA-921 / DSM 16994 / JCM 11577 / YK-1</strain>
    </source>
</reference>
<evidence type="ECO:0000256" key="4">
    <source>
        <dbReference type="ARBA" id="ARBA00023002"/>
    </source>
</evidence>
<gene>
    <name evidence="6" type="ordered locus">Sulku_2603</name>
</gene>
<dbReference type="GO" id="GO:0004784">
    <property type="term" value="F:superoxide dismutase activity"/>
    <property type="evidence" value="ECO:0007669"/>
    <property type="project" value="UniProtKB-EC"/>
</dbReference>
<keyword evidence="3" id="KW-0479">Metal-binding</keyword>
<dbReference type="PANTHER" id="PTHR11404:SF6">
    <property type="entry name" value="SUPEROXIDE DISMUTASE [MN], MITOCHONDRIAL"/>
    <property type="match status" value="1"/>
</dbReference>
<accession>E4U3J2</accession>
<organism evidence="6 7">
    <name type="scientific">Sulfuricurvum kujiense (strain ATCC BAA-921 / DSM 16994 / JCM 11577 / YK-1)</name>
    <dbReference type="NCBI Taxonomy" id="709032"/>
    <lineage>
        <taxon>Bacteria</taxon>
        <taxon>Pseudomonadati</taxon>
        <taxon>Campylobacterota</taxon>
        <taxon>Epsilonproteobacteria</taxon>
        <taxon>Campylobacterales</taxon>
        <taxon>Sulfurimonadaceae</taxon>
        <taxon>Sulfuricurvum</taxon>
    </lineage>
</organism>
<geneLocation type="plasmid" evidence="6 7">
    <name>pSULKU01</name>
</geneLocation>
<dbReference type="InterPro" id="IPR050265">
    <property type="entry name" value="Fe/Mn_Superoxide_Dismutase"/>
</dbReference>
<dbReference type="Pfam" id="PF02777">
    <property type="entry name" value="Sod_Fe_C"/>
    <property type="match status" value="1"/>
</dbReference>
<dbReference type="KEGG" id="sku:Sulku_2603"/>
<proteinExistence type="inferred from homology"/>
<dbReference type="SUPFAM" id="SSF46609">
    <property type="entry name" value="Fe,Mn superoxide dismutase (SOD), N-terminal domain"/>
    <property type="match status" value="1"/>
</dbReference>
<name>E4U3J2_SULKY</name>
<sequence length="228" mass="25831">MERRDFIALSTLVTATSIMGADTTPQVLQRQLQSEIYTPRPLAFNPKKLNGFSEKIILSHHQNNYGGAVKRAKMIEEKIASLPSSSAPFELGSLKREQMVAVNSMILHEYHFDNLGASGQMSPALANKISAVFTTTQNWENEFKKAALSLGGGSGWILLVYNHRLKSVENVWSWDHMHGLWDSEILLALDMYEHSYQMDFGANAKEYVETFMKNINWDVVNKRFESIS</sequence>
<dbReference type="Proteomes" id="UP000008721">
    <property type="component" value="Plasmid pSULKU01"/>
</dbReference>
<dbReference type="HOGENOM" id="CLU_031625_2_2_7"/>
<keyword evidence="7" id="KW-1185">Reference proteome</keyword>
<dbReference type="InterPro" id="IPR036314">
    <property type="entry name" value="SOD_C_sf"/>
</dbReference>
<protein>
    <recommendedName>
        <fullName evidence="2">superoxide dismutase</fullName>
        <ecNumber evidence="2">1.15.1.1</ecNumber>
    </recommendedName>
</protein>
<dbReference type="EMBL" id="CP002356">
    <property type="protein sequence ID" value="ADR35258.1"/>
    <property type="molecule type" value="Genomic_DNA"/>
</dbReference>
<dbReference type="InterPro" id="IPR036324">
    <property type="entry name" value="Mn/Fe_SOD_N_sf"/>
</dbReference>
<keyword evidence="4" id="KW-0560">Oxidoreductase</keyword>
<dbReference type="RefSeq" id="WP_013449870.1">
    <property type="nucleotide sequence ID" value="NC_014754.1"/>
</dbReference>
<dbReference type="eggNOG" id="COG0605">
    <property type="taxonomic scope" value="Bacteria"/>
</dbReference>
<dbReference type="GO" id="GO:0046872">
    <property type="term" value="F:metal ion binding"/>
    <property type="evidence" value="ECO:0007669"/>
    <property type="project" value="UniProtKB-KW"/>
</dbReference>
<evidence type="ECO:0000256" key="1">
    <source>
        <dbReference type="ARBA" id="ARBA00008714"/>
    </source>
</evidence>
<dbReference type="PANTHER" id="PTHR11404">
    <property type="entry name" value="SUPEROXIDE DISMUTASE 2"/>
    <property type="match status" value="1"/>
</dbReference>
<evidence type="ECO:0000313" key="6">
    <source>
        <dbReference type="EMBL" id="ADR35258.1"/>
    </source>
</evidence>
<dbReference type="EC" id="1.15.1.1" evidence="2"/>
<dbReference type="Gene3D" id="3.55.40.20">
    <property type="entry name" value="Iron/manganese superoxide dismutase, C-terminal domain"/>
    <property type="match status" value="1"/>
</dbReference>
<evidence type="ECO:0000313" key="7">
    <source>
        <dbReference type="Proteomes" id="UP000008721"/>
    </source>
</evidence>
<comment type="similarity">
    <text evidence="1">Belongs to the iron/manganese superoxide dismutase family.</text>
</comment>
<evidence type="ECO:0000259" key="5">
    <source>
        <dbReference type="Pfam" id="PF02777"/>
    </source>
</evidence>
<keyword evidence="6" id="KW-0614">Plasmid</keyword>
<dbReference type="SUPFAM" id="SSF54719">
    <property type="entry name" value="Fe,Mn superoxide dismutase (SOD), C-terminal domain"/>
    <property type="match status" value="1"/>
</dbReference>
<feature type="domain" description="Manganese/iron superoxide dismutase C-terminal" evidence="5">
    <location>
        <begin position="123"/>
        <end position="223"/>
    </location>
</feature>